<reference evidence="7" key="1">
    <citation type="submission" date="2010-05" db="EMBL/GenBank/DDBJ databases">
        <title>The Genome Sequence of Magnaporthe poae strain ATCC 64411.</title>
        <authorList>
            <consortium name="The Broad Institute Genome Sequencing Platform"/>
            <consortium name="Broad Institute Genome Sequencing Center for Infectious Disease"/>
            <person name="Ma L.-J."/>
            <person name="Dead R."/>
            <person name="Young S."/>
            <person name="Zeng Q."/>
            <person name="Koehrsen M."/>
            <person name="Alvarado L."/>
            <person name="Berlin A."/>
            <person name="Chapman S.B."/>
            <person name="Chen Z."/>
            <person name="Freedman E."/>
            <person name="Gellesch M."/>
            <person name="Goldberg J."/>
            <person name="Griggs A."/>
            <person name="Gujja S."/>
            <person name="Heilman E.R."/>
            <person name="Heiman D."/>
            <person name="Hepburn T."/>
            <person name="Howarth C."/>
            <person name="Jen D."/>
            <person name="Larson L."/>
            <person name="Mehta T."/>
            <person name="Neiman D."/>
            <person name="Pearson M."/>
            <person name="Roberts A."/>
            <person name="Saif S."/>
            <person name="Shea T."/>
            <person name="Shenoy N."/>
            <person name="Sisk P."/>
            <person name="Stolte C."/>
            <person name="Sykes S."/>
            <person name="Walk T."/>
            <person name="White J."/>
            <person name="Yandava C."/>
            <person name="Haas B."/>
            <person name="Nusbaum C."/>
            <person name="Birren B."/>
        </authorList>
    </citation>
    <scope>NUCLEOTIDE SEQUENCE</scope>
    <source>
        <strain evidence="7">ATCC 64411</strain>
    </source>
</reference>
<evidence type="ECO:0000256" key="2">
    <source>
        <dbReference type="ARBA" id="ARBA00022490"/>
    </source>
</evidence>
<evidence type="ECO:0000313" key="7">
    <source>
        <dbReference type="EMBL" id="KLU92113.1"/>
    </source>
</evidence>
<dbReference type="GO" id="GO:0051011">
    <property type="term" value="F:microtubule minus-end binding"/>
    <property type="evidence" value="ECO:0007669"/>
    <property type="project" value="TreeGrafter"/>
</dbReference>
<accession>A0A0H2U7P5</accession>
<dbReference type="GO" id="GO:0007020">
    <property type="term" value="P:microtubule nucleation"/>
    <property type="evidence" value="ECO:0007669"/>
    <property type="project" value="InterPro"/>
</dbReference>
<evidence type="ECO:0000256" key="5">
    <source>
        <dbReference type="SAM" id="MobiDB-lite"/>
    </source>
</evidence>
<dbReference type="InterPro" id="IPR041470">
    <property type="entry name" value="GCP_N"/>
</dbReference>
<dbReference type="InterPro" id="IPR007259">
    <property type="entry name" value="GCP"/>
</dbReference>
<keyword evidence="4" id="KW-0206">Cytoskeleton</keyword>
<keyword evidence="3" id="KW-0493">Microtubule</keyword>
<dbReference type="GO" id="GO:0043015">
    <property type="term" value="F:gamma-tubulin binding"/>
    <property type="evidence" value="ECO:0007669"/>
    <property type="project" value="InterPro"/>
</dbReference>
<dbReference type="GO" id="GO:0005874">
    <property type="term" value="C:microtubule"/>
    <property type="evidence" value="ECO:0007669"/>
    <property type="project" value="UniProtKB-KW"/>
</dbReference>
<dbReference type="GO" id="GO:0000278">
    <property type="term" value="P:mitotic cell cycle"/>
    <property type="evidence" value="ECO:0007669"/>
    <property type="project" value="TreeGrafter"/>
</dbReference>
<dbReference type="GO" id="GO:0051321">
    <property type="term" value="P:meiotic cell cycle"/>
    <property type="evidence" value="ECO:0007669"/>
    <property type="project" value="TreeGrafter"/>
</dbReference>
<protein>
    <submittedName>
        <fullName evidence="7">Spindle pole body component alp6</fullName>
    </submittedName>
</protein>
<dbReference type="VEuPathDB" id="FungiDB:MAPG_11060"/>
<feature type="non-terminal residue" evidence="7">
    <location>
        <position position="343"/>
    </location>
</feature>
<feature type="domain" description="Gamma tubulin complex component protein N-terminal" evidence="6">
    <location>
        <begin position="224"/>
        <end position="343"/>
    </location>
</feature>
<keyword evidence="2" id="KW-0963">Cytoplasm</keyword>
<sequence>MSQHRIANAVDGLISHLVPADPNHPELSQERHAACFQIVKSILNTHGATSIASDANHASDLIKRKLISTNPSQALRFSNLYTRLLSLPVLDKKWAILYLLYQLSDSPDPSEPLPVSPLVKRPAPPRDRADGRRRQEDREQQPTASRPSASGDEINDAFQPGGLRKFPPDKARRGPEEAKAAAADAAGGDAMDIDPAPPQRDVSLKSTLLAENSVELNPSETVLLRDLPFTLQGLSSATLPFAGETTLKLPATLPAPIISLLHLLAEPSLLYRRLDVFVKSPATGLLGQSLRAAITSELRSYLSLVATLEAQVRRALAALDGSAPRSGIGRAGVTLKRLVVWTR</sequence>
<dbReference type="PANTHER" id="PTHR19302">
    <property type="entry name" value="GAMMA TUBULIN COMPLEX PROTEIN"/>
    <property type="match status" value="1"/>
</dbReference>
<feature type="compositionally biased region" description="Basic and acidic residues" evidence="5">
    <location>
        <begin position="166"/>
        <end position="179"/>
    </location>
</feature>
<dbReference type="GO" id="GO:0000922">
    <property type="term" value="C:spindle pole"/>
    <property type="evidence" value="ECO:0007669"/>
    <property type="project" value="InterPro"/>
</dbReference>
<name>A0A0H2U7P5_MAGP6</name>
<evidence type="ECO:0000256" key="4">
    <source>
        <dbReference type="ARBA" id="ARBA00023212"/>
    </source>
</evidence>
<dbReference type="GO" id="GO:0044732">
    <property type="term" value="C:mitotic spindle pole body"/>
    <property type="evidence" value="ECO:0007669"/>
    <property type="project" value="TreeGrafter"/>
</dbReference>
<evidence type="ECO:0000256" key="1">
    <source>
        <dbReference type="ARBA" id="ARBA00004245"/>
    </source>
</evidence>
<feature type="compositionally biased region" description="Basic and acidic residues" evidence="5">
    <location>
        <begin position="124"/>
        <end position="140"/>
    </location>
</feature>
<reference evidence="7" key="2">
    <citation type="submission" date="2011-03" db="EMBL/GenBank/DDBJ databases">
        <title>Annotation of Magnaporthe poae ATCC 64411.</title>
        <authorList>
            <person name="Ma L.-J."/>
            <person name="Dead R."/>
            <person name="Young S.K."/>
            <person name="Zeng Q."/>
            <person name="Gargeya S."/>
            <person name="Fitzgerald M."/>
            <person name="Haas B."/>
            <person name="Abouelleil A."/>
            <person name="Alvarado L."/>
            <person name="Arachchi H.M."/>
            <person name="Berlin A."/>
            <person name="Brown A."/>
            <person name="Chapman S.B."/>
            <person name="Chen Z."/>
            <person name="Dunbar C."/>
            <person name="Freedman E."/>
            <person name="Gearin G."/>
            <person name="Gellesch M."/>
            <person name="Goldberg J."/>
            <person name="Griggs A."/>
            <person name="Gujja S."/>
            <person name="Heiman D."/>
            <person name="Howarth C."/>
            <person name="Larson L."/>
            <person name="Lui A."/>
            <person name="MacDonald P.J.P."/>
            <person name="Mehta T."/>
            <person name="Montmayeur A."/>
            <person name="Murphy C."/>
            <person name="Neiman D."/>
            <person name="Pearson M."/>
            <person name="Priest M."/>
            <person name="Roberts A."/>
            <person name="Saif S."/>
            <person name="Shea T."/>
            <person name="Shenoy N."/>
            <person name="Sisk P."/>
            <person name="Stolte C."/>
            <person name="Sykes S."/>
            <person name="Yandava C."/>
            <person name="Wortman J."/>
            <person name="Nusbaum C."/>
            <person name="Birren B."/>
        </authorList>
    </citation>
    <scope>NUCLEOTIDE SEQUENCE</scope>
    <source>
        <strain evidence="7">ATCC 64411</strain>
    </source>
</reference>
<feature type="region of interest" description="Disordered" evidence="5">
    <location>
        <begin position="107"/>
        <end position="199"/>
    </location>
</feature>
<organism evidence="7">
    <name type="scientific">Magnaporthiopsis poae (strain ATCC 64411 / 73-15)</name>
    <name type="common">Kentucky bluegrass fungus</name>
    <name type="synonym">Magnaporthe poae</name>
    <dbReference type="NCBI Taxonomy" id="644358"/>
    <lineage>
        <taxon>Eukaryota</taxon>
        <taxon>Fungi</taxon>
        <taxon>Dikarya</taxon>
        <taxon>Ascomycota</taxon>
        <taxon>Pezizomycotina</taxon>
        <taxon>Sordariomycetes</taxon>
        <taxon>Sordariomycetidae</taxon>
        <taxon>Magnaporthales</taxon>
        <taxon>Magnaporthaceae</taxon>
        <taxon>Magnaporthiopsis</taxon>
    </lineage>
</organism>
<dbReference type="GO" id="GO:0051225">
    <property type="term" value="P:spindle assembly"/>
    <property type="evidence" value="ECO:0007669"/>
    <property type="project" value="TreeGrafter"/>
</dbReference>
<feature type="compositionally biased region" description="Low complexity" evidence="5">
    <location>
        <begin position="180"/>
        <end position="194"/>
    </location>
</feature>
<dbReference type="AlphaFoldDB" id="A0A0H2U7P5"/>
<dbReference type="Pfam" id="PF17681">
    <property type="entry name" value="GCP_N_terminal"/>
    <property type="match status" value="1"/>
</dbReference>
<dbReference type="PANTHER" id="PTHR19302:SF14">
    <property type="entry name" value="GAMMA-TUBULIN COMPLEX COMPONENT 3"/>
    <property type="match status" value="1"/>
</dbReference>
<evidence type="ECO:0000259" key="6">
    <source>
        <dbReference type="Pfam" id="PF17681"/>
    </source>
</evidence>
<dbReference type="EMBL" id="GL876979">
    <property type="protein sequence ID" value="KLU92113.1"/>
    <property type="molecule type" value="Genomic_DNA"/>
</dbReference>
<evidence type="ECO:0000256" key="3">
    <source>
        <dbReference type="ARBA" id="ARBA00022701"/>
    </source>
</evidence>
<proteinExistence type="predicted"/>
<dbReference type="OrthoDB" id="5860513at2759"/>
<gene>
    <name evidence="7" type="ORF">MAPG_11060</name>
</gene>
<comment type="subcellular location">
    <subcellularLocation>
        <location evidence="1">Cytoplasm</location>
        <location evidence="1">Cytoskeleton</location>
    </subcellularLocation>
</comment>
<dbReference type="GO" id="GO:0031122">
    <property type="term" value="P:cytoplasmic microtubule organization"/>
    <property type="evidence" value="ECO:0007669"/>
    <property type="project" value="TreeGrafter"/>
</dbReference>
<dbReference type="GO" id="GO:0000930">
    <property type="term" value="C:gamma-tubulin complex"/>
    <property type="evidence" value="ECO:0007669"/>
    <property type="project" value="UniProtKB-ARBA"/>
</dbReference>